<accession>A0A842G8A5</accession>
<keyword evidence="4 7" id="KW-0812">Transmembrane</keyword>
<dbReference type="RefSeq" id="WP_185628951.1">
    <property type="nucleotide sequence ID" value="NZ_JAARZR010000013.1"/>
</dbReference>
<comment type="subcellular location">
    <subcellularLocation>
        <location evidence="1">Cell membrane</location>
        <topology evidence="1">Multi-pass membrane protein</topology>
    </subcellularLocation>
</comment>
<keyword evidence="5 7" id="KW-1133">Transmembrane helix</keyword>
<evidence type="ECO:0000256" key="5">
    <source>
        <dbReference type="ARBA" id="ARBA00022989"/>
    </source>
</evidence>
<evidence type="ECO:0000259" key="8">
    <source>
        <dbReference type="Pfam" id="PF02706"/>
    </source>
</evidence>
<dbReference type="GO" id="GO:0005886">
    <property type="term" value="C:plasma membrane"/>
    <property type="evidence" value="ECO:0007669"/>
    <property type="project" value="UniProtKB-SubCell"/>
</dbReference>
<dbReference type="InterPro" id="IPR050445">
    <property type="entry name" value="Bact_polysacc_biosynth/exp"/>
</dbReference>
<proteinExistence type="inferred from homology"/>
<feature type="domain" description="Polysaccharide chain length determinant N-terminal" evidence="8">
    <location>
        <begin position="4"/>
        <end position="95"/>
    </location>
</feature>
<dbReference type="PANTHER" id="PTHR32309:SF13">
    <property type="entry name" value="FERRIC ENTEROBACTIN TRANSPORT PROTEIN FEPE"/>
    <property type="match status" value="1"/>
</dbReference>
<dbReference type="Pfam" id="PF02706">
    <property type="entry name" value="Wzz"/>
    <property type="match status" value="1"/>
</dbReference>
<keyword evidence="6 7" id="KW-0472">Membrane</keyword>
<protein>
    <submittedName>
        <fullName evidence="10">Capsular biosynthesis protein</fullName>
    </submittedName>
</protein>
<evidence type="ECO:0000256" key="6">
    <source>
        <dbReference type="ARBA" id="ARBA00023136"/>
    </source>
</evidence>
<keyword evidence="3" id="KW-1003">Cell membrane</keyword>
<dbReference type="PANTHER" id="PTHR32309">
    <property type="entry name" value="TYROSINE-PROTEIN KINASE"/>
    <property type="match status" value="1"/>
</dbReference>
<name>A0A842G8A5_9LIST</name>
<evidence type="ECO:0000256" key="2">
    <source>
        <dbReference type="ARBA" id="ARBA00006683"/>
    </source>
</evidence>
<dbReference type="Proteomes" id="UP000543005">
    <property type="component" value="Unassembled WGS sequence"/>
</dbReference>
<comment type="similarity">
    <text evidence="2">Belongs to the CpsC/CapA family.</text>
</comment>
<gene>
    <name evidence="9" type="ORF">HCB69_11590</name>
    <name evidence="10" type="ORF">HCC36_06010</name>
</gene>
<dbReference type="EMBL" id="JAARZS010000031">
    <property type="protein sequence ID" value="MBC2285021.1"/>
    <property type="molecule type" value="Genomic_DNA"/>
</dbReference>
<evidence type="ECO:0000313" key="10">
    <source>
        <dbReference type="EMBL" id="MBC2292783.1"/>
    </source>
</evidence>
<dbReference type="InterPro" id="IPR003856">
    <property type="entry name" value="LPS_length_determ_N"/>
</dbReference>
<sequence>MNERIDTKKVILTIKRNMGWLILIVFLFVSSMFVYLNYIATPMYQKSTQILVNQSDKSQSNGIEAQTVQADLQLVNTYSGIISSPRILNQVQKELDDAYTFNELADMVKVKNTTNSQIIEIDVINANPRTAAKIANITAKTFSKEAPKIMKVDNVTTLSEAQVFDKEVPAKPNKLLMMGLAFFLGIVVAFAFIIIRIMFDRTFNSTEEIEDFLDVHILGEVSLFPSIDPLQNERMENKL</sequence>
<dbReference type="Proteomes" id="UP000585696">
    <property type="component" value="Unassembled WGS sequence"/>
</dbReference>
<evidence type="ECO:0000313" key="9">
    <source>
        <dbReference type="EMBL" id="MBC2285021.1"/>
    </source>
</evidence>
<dbReference type="EMBL" id="JAARZT010000009">
    <property type="protein sequence ID" value="MBC2292783.1"/>
    <property type="molecule type" value="Genomic_DNA"/>
</dbReference>
<evidence type="ECO:0000256" key="1">
    <source>
        <dbReference type="ARBA" id="ARBA00004651"/>
    </source>
</evidence>
<dbReference type="GO" id="GO:0004713">
    <property type="term" value="F:protein tyrosine kinase activity"/>
    <property type="evidence" value="ECO:0007669"/>
    <property type="project" value="TreeGrafter"/>
</dbReference>
<feature type="transmembrane region" description="Helical" evidence="7">
    <location>
        <begin position="175"/>
        <end position="195"/>
    </location>
</feature>
<evidence type="ECO:0000313" key="11">
    <source>
        <dbReference type="Proteomes" id="UP000543005"/>
    </source>
</evidence>
<evidence type="ECO:0000256" key="7">
    <source>
        <dbReference type="SAM" id="Phobius"/>
    </source>
</evidence>
<organism evidence="10 11">
    <name type="scientific">Listeria booriae</name>
    <dbReference type="NCBI Taxonomy" id="1552123"/>
    <lineage>
        <taxon>Bacteria</taxon>
        <taxon>Bacillati</taxon>
        <taxon>Bacillota</taxon>
        <taxon>Bacilli</taxon>
        <taxon>Bacillales</taxon>
        <taxon>Listeriaceae</taxon>
        <taxon>Listeria</taxon>
    </lineage>
</organism>
<evidence type="ECO:0000256" key="3">
    <source>
        <dbReference type="ARBA" id="ARBA00022475"/>
    </source>
</evidence>
<dbReference type="AlphaFoldDB" id="A0A842G8A5"/>
<comment type="caution">
    <text evidence="10">The sequence shown here is derived from an EMBL/GenBank/DDBJ whole genome shotgun (WGS) entry which is preliminary data.</text>
</comment>
<evidence type="ECO:0000313" key="12">
    <source>
        <dbReference type="Proteomes" id="UP000585696"/>
    </source>
</evidence>
<feature type="transmembrane region" description="Helical" evidence="7">
    <location>
        <begin position="20"/>
        <end position="40"/>
    </location>
</feature>
<reference evidence="11 12" key="1">
    <citation type="submission" date="2020-03" db="EMBL/GenBank/DDBJ databases">
        <title>Soil Listeria distribution.</title>
        <authorList>
            <person name="Liao J."/>
            <person name="Wiedmann M."/>
        </authorList>
    </citation>
    <scope>NUCLEOTIDE SEQUENCE [LARGE SCALE GENOMIC DNA]</scope>
    <source>
        <strain evidence="10 11">FSL L7-0051</strain>
        <strain evidence="9 12">FSL L7-0054</strain>
    </source>
</reference>
<evidence type="ECO:0000256" key="4">
    <source>
        <dbReference type="ARBA" id="ARBA00022692"/>
    </source>
</evidence>